<dbReference type="InterPro" id="IPR036866">
    <property type="entry name" value="RibonucZ/Hydroxyglut_hydro"/>
</dbReference>
<organism evidence="2 3">
    <name type="scientific">Parasutterella secunda</name>
    <dbReference type="NCBI Taxonomy" id="626947"/>
    <lineage>
        <taxon>Bacteria</taxon>
        <taxon>Pseudomonadati</taxon>
        <taxon>Pseudomonadota</taxon>
        <taxon>Betaproteobacteria</taxon>
        <taxon>Burkholderiales</taxon>
        <taxon>Sutterellaceae</taxon>
        <taxon>Parasutterella</taxon>
    </lineage>
</organism>
<dbReference type="PANTHER" id="PTHR13754:SF13">
    <property type="entry name" value="METALLO-BETA-LACTAMASE SUPERFAMILY PROTEIN (AFU_ORTHOLOGUE AFUA_3G07630)"/>
    <property type="match status" value="1"/>
</dbReference>
<evidence type="ECO:0000259" key="1">
    <source>
        <dbReference type="Pfam" id="PF00753"/>
    </source>
</evidence>
<name>A0ABS2GQX3_9BURK</name>
<dbReference type="InterPro" id="IPR041712">
    <property type="entry name" value="DHPS-like_MBL-fold"/>
</dbReference>
<dbReference type="SUPFAM" id="SSF56281">
    <property type="entry name" value="Metallo-hydrolase/oxidoreductase"/>
    <property type="match status" value="1"/>
</dbReference>
<reference evidence="2 3" key="1">
    <citation type="journal article" date="2021" name="Sci. Rep.">
        <title>The distribution of antibiotic resistance genes in chicken gut microbiota commensals.</title>
        <authorList>
            <person name="Juricova H."/>
            <person name="Matiasovicova J."/>
            <person name="Kubasova T."/>
            <person name="Cejkova D."/>
            <person name="Rychlik I."/>
        </authorList>
    </citation>
    <scope>NUCLEOTIDE SEQUENCE [LARGE SCALE GENOMIC DNA]</scope>
    <source>
        <strain evidence="2 3">An562</strain>
    </source>
</reference>
<dbReference type="PANTHER" id="PTHR13754">
    <property type="entry name" value="METALLO-BETA-LACTAMASE SUPERFAMILY PROTEIN"/>
    <property type="match status" value="1"/>
</dbReference>
<dbReference type="Pfam" id="PF00753">
    <property type="entry name" value="Lactamase_B"/>
    <property type="match status" value="1"/>
</dbReference>
<feature type="domain" description="Metallo-beta-lactamase" evidence="1">
    <location>
        <begin position="22"/>
        <end position="76"/>
    </location>
</feature>
<dbReference type="EMBL" id="JACJKX010000003">
    <property type="protein sequence ID" value="MBM6928235.1"/>
    <property type="molecule type" value="Genomic_DNA"/>
</dbReference>
<keyword evidence="3" id="KW-1185">Reference proteome</keyword>
<dbReference type="RefSeq" id="WP_205049834.1">
    <property type="nucleotide sequence ID" value="NZ_JACJKX010000003.1"/>
</dbReference>
<dbReference type="Gene3D" id="3.60.15.10">
    <property type="entry name" value="Ribonuclease Z/Hydroxyacylglutathione hydrolase-like"/>
    <property type="match status" value="1"/>
</dbReference>
<evidence type="ECO:0000313" key="2">
    <source>
        <dbReference type="EMBL" id="MBM6928235.1"/>
    </source>
</evidence>
<dbReference type="Proteomes" id="UP000777002">
    <property type="component" value="Unassembled WGS sequence"/>
</dbReference>
<accession>A0ABS2GQX3</accession>
<sequence length="269" mass="29882">MQITVVVENFCTNRLLRAEWGYSVYLESPTTRALLDTGSEAHGFVHNLKVLKIDPKMIEHIILSHAHFDHTGGLVDAIMLAPQAKRWGARTITRQRWGDADHKRNGGGGPLFENLLTDPIDTWAQISNELIAFTVPENARDPRFVNSKNMWEETEGGEIIPDTFADDLSLLVKGQNGFSVILGCAHAGLPNILRYAQETFSVDSFDTVLGGTHLSAATDKELPVWIDALKAFRVRRWRPNHCTGFKAAAAMARAFEDVDWAGCGTRLTL</sequence>
<dbReference type="InterPro" id="IPR052926">
    <property type="entry name" value="Metallo-beta-lactamase_dom"/>
</dbReference>
<dbReference type="CDD" id="cd07713">
    <property type="entry name" value="DHPS-like_MBL-fold"/>
    <property type="match status" value="1"/>
</dbReference>
<gene>
    <name evidence="2" type="ORF">H5985_02980</name>
</gene>
<evidence type="ECO:0000313" key="3">
    <source>
        <dbReference type="Proteomes" id="UP000777002"/>
    </source>
</evidence>
<proteinExistence type="predicted"/>
<protein>
    <submittedName>
        <fullName evidence="2">MBL fold metallo-hydrolase</fullName>
    </submittedName>
</protein>
<comment type="caution">
    <text evidence="2">The sequence shown here is derived from an EMBL/GenBank/DDBJ whole genome shotgun (WGS) entry which is preliminary data.</text>
</comment>
<dbReference type="InterPro" id="IPR001279">
    <property type="entry name" value="Metallo-B-lactamas"/>
</dbReference>